<accession>A0ACB9KYZ1</accession>
<name>A0ACB9KYZ1_BAUVA</name>
<proteinExistence type="predicted"/>
<organism evidence="1 2">
    <name type="scientific">Bauhinia variegata</name>
    <name type="common">Purple orchid tree</name>
    <name type="synonym">Phanera variegata</name>
    <dbReference type="NCBI Taxonomy" id="167791"/>
    <lineage>
        <taxon>Eukaryota</taxon>
        <taxon>Viridiplantae</taxon>
        <taxon>Streptophyta</taxon>
        <taxon>Embryophyta</taxon>
        <taxon>Tracheophyta</taxon>
        <taxon>Spermatophyta</taxon>
        <taxon>Magnoliopsida</taxon>
        <taxon>eudicotyledons</taxon>
        <taxon>Gunneridae</taxon>
        <taxon>Pentapetalae</taxon>
        <taxon>rosids</taxon>
        <taxon>fabids</taxon>
        <taxon>Fabales</taxon>
        <taxon>Fabaceae</taxon>
        <taxon>Cercidoideae</taxon>
        <taxon>Cercideae</taxon>
        <taxon>Bauhiniinae</taxon>
        <taxon>Bauhinia</taxon>
    </lineage>
</organism>
<keyword evidence="2" id="KW-1185">Reference proteome</keyword>
<dbReference type="EMBL" id="CM039438">
    <property type="protein sequence ID" value="KAI4301933.1"/>
    <property type="molecule type" value="Genomic_DNA"/>
</dbReference>
<protein>
    <submittedName>
        <fullName evidence="1">Uncharacterized protein</fullName>
    </submittedName>
</protein>
<comment type="caution">
    <text evidence="1">The sequence shown here is derived from an EMBL/GenBank/DDBJ whole genome shotgun (WGS) entry which is preliminary data.</text>
</comment>
<reference evidence="1 2" key="1">
    <citation type="journal article" date="2022" name="DNA Res.">
        <title>Chromosomal-level genome assembly of the orchid tree Bauhinia variegata (Leguminosae; Cercidoideae) supports the allotetraploid origin hypothesis of Bauhinia.</title>
        <authorList>
            <person name="Zhong Y."/>
            <person name="Chen Y."/>
            <person name="Zheng D."/>
            <person name="Pang J."/>
            <person name="Liu Y."/>
            <person name="Luo S."/>
            <person name="Meng S."/>
            <person name="Qian L."/>
            <person name="Wei D."/>
            <person name="Dai S."/>
            <person name="Zhou R."/>
        </authorList>
    </citation>
    <scope>NUCLEOTIDE SEQUENCE [LARGE SCALE GENOMIC DNA]</scope>
    <source>
        <strain evidence="1">BV-YZ2020</strain>
    </source>
</reference>
<sequence length="457" mass="49268">MAPNASDALAVREKVQQFLNAARTGNLDLLKKLAAHLDEGKDLAKTVAAIKDANQRGALHFAAREGKTEVCKYLLEELKLDVDSKDEDGETALIHAARQGHTETAKYLVEHGANPTIASDLGATALHHSAGIGDIELLKYLLSRGVNVDLESDAGTPLIWAAGHGQQAAVSVLLEHHANPNMETDDGITPLLSAVAAGSLACLELLIQAGAKVNITAGGATPLHIASDNGSPELINCLLEAGADPNVFDEDGLKPIQVSAARGHREAVKILFPFTSEIDSIPTWTIDGILEYETKKQQDETTNAKQTNRPTDTALPKKDHPEVTPEAKKKAAEAKSRGDEAFHRKDYRAAVDAYTQAIDLDPYDAALLSNRSLCWIRLGQAEQALADAKECRALRPDWPKACYREGAALRLMQKFDEAANAFYEGVTLDPENKALVDAFREAVEAGRQFHGTAKKES</sequence>
<gene>
    <name evidence="1" type="ORF">L6164_035167</name>
</gene>
<dbReference type="Proteomes" id="UP000828941">
    <property type="component" value="Chromosome 13"/>
</dbReference>
<evidence type="ECO:0000313" key="2">
    <source>
        <dbReference type="Proteomes" id="UP000828941"/>
    </source>
</evidence>
<evidence type="ECO:0000313" key="1">
    <source>
        <dbReference type="EMBL" id="KAI4301933.1"/>
    </source>
</evidence>